<dbReference type="PROSITE" id="PS51257">
    <property type="entry name" value="PROKAR_LIPOPROTEIN"/>
    <property type="match status" value="1"/>
</dbReference>
<comment type="caution">
    <text evidence="3">The sequence shown here is derived from an EMBL/GenBank/DDBJ whole genome shotgun (WGS) entry which is preliminary data.</text>
</comment>
<protein>
    <recommendedName>
        <fullName evidence="5">Lipoprotein</fullName>
    </recommendedName>
</protein>
<dbReference type="EMBL" id="JAODNV010000010">
    <property type="protein sequence ID" value="MCT8990631.1"/>
    <property type="molecule type" value="Genomic_DNA"/>
</dbReference>
<evidence type="ECO:0000256" key="1">
    <source>
        <dbReference type="SAM" id="MobiDB-lite"/>
    </source>
</evidence>
<evidence type="ECO:0000313" key="4">
    <source>
        <dbReference type="Proteomes" id="UP001149009"/>
    </source>
</evidence>
<dbReference type="Proteomes" id="UP001149009">
    <property type="component" value="Unassembled WGS sequence"/>
</dbReference>
<feature type="signal peptide" evidence="2">
    <location>
        <begin position="1"/>
        <end position="26"/>
    </location>
</feature>
<reference evidence="3" key="1">
    <citation type="submission" date="2022-08" db="EMBL/GenBank/DDBJ databases">
        <title>Chelativorans sichuanense sp. nov., a paraffin oil-degrading bacterium isolated from a mixture of oil-based drill cuttings and paddy soil.</title>
        <authorList>
            <person name="Yu J."/>
            <person name="Liu H."/>
            <person name="Chen Q."/>
        </authorList>
    </citation>
    <scope>NUCLEOTIDE SEQUENCE</scope>
    <source>
        <strain evidence="3">SCAU 2101</strain>
    </source>
</reference>
<evidence type="ECO:0008006" key="5">
    <source>
        <dbReference type="Google" id="ProtNLM"/>
    </source>
</evidence>
<evidence type="ECO:0000256" key="2">
    <source>
        <dbReference type="SAM" id="SignalP"/>
    </source>
</evidence>
<keyword evidence="4" id="KW-1185">Reference proteome</keyword>
<gene>
    <name evidence="3" type="ORF">NYR54_10055</name>
</gene>
<feature type="chain" id="PRO_5040876815" description="Lipoprotein" evidence="2">
    <location>
        <begin position="27"/>
        <end position="109"/>
    </location>
</feature>
<dbReference type="RefSeq" id="WP_261515507.1">
    <property type="nucleotide sequence ID" value="NZ_JAODNV010000010.1"/>
</dbReference>
<feature type="region of interest" description="Disordered" evidence="1">
    <location>
        <begin position="30"/>
        <end position="55"/>
    </location>
</feature>
<dbReference type="AlphaFoldDB" id="A0A9X2X9H7"/>
<keyword evidence="2" id="KW-0732">Signal</keyword>
<proteinExistence type="predicted"/>
<accession>A0A9X2X9H7</accession>
<organism evidence="3 4">
    <name type="scientific">Chelativorans petroleitrophicus</name>
    <dbReference type="NCBI Taxonomy" id="2975484"/>
    <lineage>
        <taxon>Bacteria</taxon>
        <taxon>Pseudomonadati</taxon>
        <taxon>Pseudomonadota</taxon>
        <taxon>Alphaproteobacteria</taxon>
        <taxon>Hyphomicrobiales</taxon>
        <taxon>Phyllobacteriaceae</taxon>
        <taxon>Chelativorans</taxon>
    </lineage>
</organism>
<evidence type="ECO:0000313" key="3">
    <source>
        <dbReference type="EMBL" id="MCT8990631.1"/>
    </source>
</evidence>
<name>A0A9X2X9H7_9HYPH</name>
<sequence>MKIPGRLRPFSPVFLAAACLTPWLLAACASSSERAPGTQPDGYPNLNISPAAAAPQLTNEERRALVQELAKGRELPSQASQPSAAELERLRRLGELHAEERLRAIEAGE</sequence>